<dbReference type="Proteomes" id="UP000094463">
    <property type="component" value="Chromosome"/>
</dbReference>
<evidence type="ECO:0000256" key="1">
    <source>
        <dbReference type="SAM" id="MobiDB-lite"/>
    </source>
</evidence>
<gene>
    <name evidence="2" type="ORF">BBEV_3201</name>
</gene>
<evidence type="ECO:0000313" key="2">
    <source>
        <dbReference type="EMBL" id="AOM84516.1"/>
    </source>
</evidence>
<organism evidence="2 3">
    <name type="scientific">Salisediminibacterium beveridgei</name>
    <dbReference type="NCBI Taxonomy" id="632773"/>
    <lineage>
        <taxon>Bacteria</taxon>
        <taxon>Bacillati</taxon>
        <taxon>Bacillota</taxon>
        <taxon>Bacilli</taxon>
        <taxon>Bacillales</taxon>
        <taxon>Bacillaceae</taxon>
        <taxon>Salisediminibacterium</taxon>
    </lineage>
</organism>
<protein>
    <submittedName>
        <fullName evidence="2">Uncharacterized protein</fullName>
    </submittedName>
</protein>
<dbReference type="KEGG" id="bbev:BBEV_3201"/>
<dbReference type="AlphaFoldDB" id="A0A1D7QZT3"/>
<dbReference type="EMBL" id="CP012502">
    <property type="protein sequence ID" value="AOM84516.1"/>
    <property type="molecule type" value="Genomic_DNA"/>
</dbReference>
<keyword evidence="3" id="KW-1185">Reference proteome</keyword>
<reference evidence="2 3" key="1">
    <citation type="submission" date="2015-08" db="EMBL/GenBank/DDBJ databases">
        <title>The complete genome sequence of Bacillus beveridgei MLTeJB.</title>
        <authorList>
            <person name="Hanson T.E."/>
            <person name="Mesa C."/>
            <person name="Basesman S.M."/>
            <person name="Oremland R.S."/>
        </authorList>
    </citation>
    <scope>NUCLEOTIDE SEQUENCE [LARGE SCALE GENOMIC DNA]</scope>
    <source>
        <strain evidence="2 3">MLTeJB</strain>
    </source>
</reference>
<name>A0A1D7QZT3_9BACI</name>
<proteinExistence type="predicted"/>
<sequence>MQVSCQNPDFRSEKELSKRYHASGRPKQKEDAASSKKQRLMNPTECCNHVVIMTELCRDIPT</sequence>
<evidence type="ECO:0000313" key="3">
    <source>
        <dbReference type="Proteomes" id="UP000094463"/>
    </source>
</evidence>
<accession>A0A1D7QZT3</accession>
<feature type="region of interest" description="Disordered" evidence="1">
    <location>
        <begin position="1"/>
        <end position="40"/>
    </location>
</feature>